<dbReference type="Gene3D" id="3.40.630.10">
    <property type="entry name" value="Zn peptidases"/>
    <property type="match status" value="2"/>
</dbReference>
<evidence type="ECO:0000256" key="16">
    <source>
        <dbReference type="ARBA" id="ARBA00077688"/>
    </source>
</evidence>
<evidence type="ECO:0000313" key="19">
    <source>
        <dbReference type="EMBL" id="HIW84425.1"/>
    </source>
</evidence>
<dbReference type="Pfam" id="PF01546">
    <property type="entry name" value="Peptidase_M20"/>
    <property type="match status" value="1"/>
</dbReference>
<evidence type="ECO:0000256" key="14">
    <source>
        <dbReference type="ARBA" id="ARBA00075285"/>
    </source>
</evidence>
<protein>
    <recommendedName>
        <fullName evidence="13">Cytosol non-specific dipeptidase</fullName>
        <ecNumber evidence="10">3.4.13.18</ecNumber>
    </recommendedName>
    <alternativeName>
        <fullName evidence="16">Aminoacyl-histidine dipeptidase</fullName>
    </alternativeName>
    <alternativeName>
        <fullName evidence="15">Beta-alanyl-histidine dipeptidase</fullName>
    </alternativeName>
    <alternativeName>
        <fullName evidence="14">Carnosinase</fullName>
    </alternativeName>
    <alternativeName>
        <fullName evidence="11">Peptidase D</fullName>
    </alternativeName>
    <alternativeName>
        <fullName evidence="17">Xaa-His dipeptidase</fullName>
    </alternativeName>
</protein>
<comment type="catalytic activity">
    <reaction evidence="9">
        <text>Hydrolysis of dipeptides, preferentially hydrophobic dipeptides including prolyl amino acids.</text>
        <dbReference type="EC" id="3.4.13.18"/>
    </reaction>
</comment>
<dbReference type="GO" id="GO:0005829">
    <property type="term" value="C:cytosol"/>
    <property type="evidence" value="ECO:0007669"/>
    <property type="project" value="TreeGrafter"/>
</dbReference>
<proteinExistence type="inferred from homology"/>
<comment type="cofactor">
    <cofactor evidence="1">
        <name>Co(2+)</name>
        <dbReference type="ChEBI" id="CHEBI:48828"/>
    </cofactor>
</comment>
<evidence type="ECO:0000256" key="10">
    <source>
        <dbReference type="ARBA" id="ARBA00038976"/>
    </source>
</evidence>
<evidence type="ECO:0000256" key="1">
    <source>
        <dbReference type="ARBA" id="ARBA00001941"/>
    </source>
</evidence>
<keyword evidence="7" id="KW-0482">Metalloprotease</keyword>
<evidence type="ECO:0000256" key="11">
    <source>
        <dbReference type="ARBA" id="ARBA00044252"/>
    </source>
</evidence>
<evidence type="ECO:0000313" key="20">
    <source>
        <dbReference type="Proteomes" id="UP000824263"/>
    </source>
</evidence>
<dbReference type="InterPro" id="IPR001160">
    <property type="entry name" value="Peptidase_M20C"/>
</dbReference>
<dbReference type="GO" id="GO:0046872">
    <property type="term" value="F:metal ion binding"/>
    <property type="evidence" value="ECO:0007669"/>
    <property type="project" value="UniProtKB-KW"/>
</dbReference>
<evidence type="ECO:0000256" key="7">
    <source>
        <dbReference type="ARBA" id="ARBA00023049"/>
    </source>
</evidence>
<evidence type="ECO:0000256" key="4">
    <source>
        <dbReference type="ARBA" id="ARBA00022723"/>
    </source>
</evidence>
<comment type="similarity">
    <text evidence="12">Belongs to the peptidase M20C family.</text>
</comment>
<dbReference type="Proteomes" id="UP000824263">
    <property type="component" value="Unassembled WGS sequence"/>
</dbReference>
<name>A0A9D1RBJ6_9FIRM</name>
<evidence type="ECO:0000256" key="9">
    <source>
        <dbReference type="ARBA" id="ARBA00036421"/>
    </source>
</evidence>
<evidence type="ECO:0000256" key="17">
    <source>
        <dbReference type="ARBA" id="ARBA00078074"/>
    </source>
</evidence>
<keyword evidence="8" id="KW-0170">Cobalt</keyword>
<gene>
    <name evidence="19" type="ORF">H9873_08890</name>
</gene>
<dbReference type="PANTHER" id="PTHR43501:SF1">
    <property type="entry name" value="CYTOSOL NON-SPECIFIC DIPEPTIDASE"/>
    <property type="match status" value="1"/>
</dbReference>
<dbReference type="PIRSF" id="PIRSF016599">
    <property type="entry name" value="Xaa-His_dipept"/>
    <property type="match status" value="1"/>
</dbReference>
<evidence type="ECO:0000256" key="15">
    <source>
        <dbReference type="ARBA" id="ARBA00076004"/>
    </source>
</evidence>
<keyword evidence="3" id="KW-0645">Protease</keyword>
<evidence type="ECO:0000256" key="6">
    <source>
        <dbReference type="ARBA" id="ARBA00022833"/>
    </source>
</evidence>
<reference evidence="19" key="2">
    <citation type="submission" date="2021-04" db="EMBL/GenBank/DDBJ databases">
        <authorList>
            <person name="Gilroy R."/>
        </authorList>
    </citation>
    <scope>NUCLEOTIDE SEQUENCE</scope>
    <source>
        <strain evidence="19">ChiSxjej1B13-11762</strain>
    </source>
</reference>
<dbReference type="PANTHER" id="PTHR43501">
    <property type="entry name" value="CYTOSOL NON-SPECIFIC DIPEPTIDASE"/>
    <property type="match status" value="1"/>
</dbReference>
<dbReference type="SUPFAM" id="SSF53187">
    <property type="entry name" value="Zn-dependent exopeptidases"/>
    <property type="match status" value="1"/>
</dbReference>
<sequence>MEVLTQVKPEKVFYFFEKLCQIPHGTFDTKRISDYCVEFAKERGLEVQQDEVNNVIIKKPGTTGYENSEPVILQGHLDMVCEKIPDSDHDFKNDGLDLYVENGYVKARGTTLGGDDGIAVSMAMAVLDSDNIPHPPIEAVFTVDEETGMLGAEAVDLSGLKGRKLLNIDSEEEGVLTCGCAGGILFETKIPVEREMKEGTRIRLKVHGLLGGHSGNEIHRQRGNAHKMLGRLLYRVQKETDFNLISITGGSKDNVIASESEAVILAQRQTADRILEMAEEIKGIWLKEFMGEEPTLDVTVTVEGIGQGEAMKRSDTEKVIAYLMLCPNGLQEYNRKLTGLVETSLNLGVVETFRDTVRTVFHIRSSVESRKQQLREQLEQCGSMVGGRTKTINEYPAWQFDPESQLLKIMMEIYEKMFEKEPIVSAVHAGVECGLFLGKRPDLDCVSFGPNIRNVHSFNEKLDIASTERTWAFLKEILKELK</sequence>
<dbReference type="CDD" id="cd03890">
    <property type="entry name" value="M20_pepD"/>
    <property type="match status" value="1"/>
</dbReference>
<reference evidence="19" key="1">
    <citation type="journal article" date="2021" name="PeerJ">
        <title>Extensive microbial diversity within the chicken gut microbiome revealed by metagenomics and culture.</title>
        <authorList>
            <person name="Gilroy R."/>
            <person name="Ravi A."/>
            <person name="Getino M."/>
            <person name="Pursley I."/>
            <person name="Horton D.L."/>
            <person name="Alikhan N.F."/>
            <person name="Baker D."/>
            <person name="Gharbi K."/>
            <person name="Hall N."/>
            <person name="Watson M."/>
            <person name="Adriaenssens E.M."/>
            <person name="Foster-Nyarko E."/>
            <person name="Jarju S."/>
            <person name="Secka A."/>
            <person name="Antonio M."/>
            <person name="Oren A."/>
            <person name="Chaudhuri R.R."/>
            <person name="La Ragione R."/>
            <person name="Hildebrand F."/>
            <person name="Pallen M.J."/>
        </authorList>
    </citation>
    <scope>NUCLEOTIDE SEQUENCE</scope>
    <source>
        <strain evidence="19">ChiSxjej1B13-11762</strain>
    </source>
</reference>
<dbReference type="FunFam" id="3.40.630.10:FF:000072">
    <property type="entry name" value="Aminoacyl-histidine dipeptidase"/>
    <property type="match status" value="1"/>
</dbReference>
<evidence type="ECO:0000256" key="13">
    <source>
        <dbReference type="ARBA" id="ARBA00071271"/>
    </source>
</evidence>
<keyword evidence="5" id="KW-0378">Hydrolase</keyword>
<dbReference type="NCBIfam" id="TIGR01893">
    <property type="entry name" value="aa-his-dipept"/>
    <property type="match status" value="1"/>
</dbReference>
<evidence type="ECO:0000256" key="5">
    <source>
        <dbReference type="ARBA" id="ARBA00022801"/>
    </source>
</evidence>
<evidence type="ECO:0000256" key="2">
    <source>
        <dbReference type="ARBA" id="ARBA00001947"/>
    </source>
</evidence>
<keyword evidence="4" id="KW-0479">Metal-binding</keyword>
<dbReference type="EC" id="3.4.13.18" evidence="10"/>
<comment type="caution">
    <text evidence="19">The sequence shown here is derived from an EMBL/GenBank/DDBJ whole genome shotgun (WGS) entry which is preliminary data.</text>
</comment>
<dbReference type="EMBL" id="DXGF01000152">
    <property type="protein sequence ID" value="HIW84425.1"/>
    <property type="molecule type" value="Genomic_DNA"/>
</dbReference>
<dbReference type="InterPro" id="IPR002933">
    <property type="entry name" value="Peptidase_M20"/>
</dbReference>
<feature type="domain" description="Peptidase M20 dimerisation" evidence="18">
    <location>
        <begin position="208"/>
        <end position="272"/>
    </location>
</feature>
<dbReference type="InterPro" id="IPR011650">
    <property type="entry name" value="Peptidase_M20_dimer"/>
</dbReference>
<dbReference type="FunFam" id="3.40.630.10:FF:000015">
    <property type="entry name" value="Aminoacyl-histidine dipeptidase PepD"/>
    <property type="match status" value="1"/>
</dbReference>
<dbReference type="GO" id="GO:0070573">
    <property type="term" value="F:metallodipeptidase activity"/>
    <property type="evidence" value="ECO:0007669"/>
    <property type="project" value="TreeGrafter"/>
</dbReference>
<organism evidence="19 20">
    <name type="scientific">Candidatus Dorea gallistercoris</name>
    <dbReference type="NCBI Taxonomy" id="2838542"/>
    <lineage>
        <taxon>Bacteria</taxon>
        <taxon>Bacillati</taxon>
        <taxon>Bacillota</taxon>
        <taxon>Clostridia</taxon>
        <taxon>Lachnospirales</taxon>
        <taxon>Lachnospiraceae</taxon>
        <taxon>Dorea</taxon>
    </lineage>
</organism>
<dbReference type="PRINTS" id="PR00934">
    <property type="entry name" value="XHISDIPTASE"/>
</dbReference>
<comment type="cofactor">
    <cofactor evidence="2">
        <name>Zn(2+)</name>
        <dbReference type="ChEBI" id="CHEBI:29105"/>
    </cofactor>
</comment>
<evidence type="ECO:0000256" key="12">
    <source>
        <dbReference type="ARBA" id="ARBA00061423"/>
    </source>
</evidence>
<dbReference type="AlphaFoldDB" id="A0A9D1RBJ6"/>
<evidence type="ECO:0000256" key="8">
    <source>
        <dbReference type="ARBA" id="ARBA00023285"/>
    </source>
</evidence>
<accession>A0A9D1RBJ6</accession>
<dbReference type="GO" id="GO:0006508">
    <property type="term" value="P:proteolysis"/>
    <property type="evidence" value="ECO:0007669"/>
    <property type="project" value="UniProtKB-KW"/>
</dbReference>
<keyword evidence="6" id="KW-0862">Zinc</keyword>
<evidence type="ECO:0000256" key="3">
    <source>
        <dbReference type="ARBA" id="ARBA00022670"/>
    </source>
</evidence>
<evidence type="ECO:0000259" key="18">
    <source>
        <dbReference type="Pfam" id="PF07687"/>
    </source>
</evidence>
<dbReference type="Pfam" id="PF07687">
    <property type="entry name" value="M20_dimer"/>
    <property type="match status" value="1"/>
</dbReference>